<dbReference type="InterPro" id="IPR017900">
    <property type="entry name" value="4Fe4S_Fe_S_CS"/>
</dbReference>
<keyword evidence="6" id="KW-1185">Reference proteome</keyword>
<dbReference type="Proteomes" id="UP000322976">
    <property type="component" value="Unassembled WGS sequence"/>
</dbReference>
<evidence type="ECO:0000313" key="6">
    <source>
        <dbReference type="Proteomes" id="UP000322976"/>
    </source>
</evidence>
<protein>
    <submittedName>
        <fullName evidence="5">AAA family ATPase</fullName>
    </submittedName>
</protein>
<dbReference type="InterPro" id="IPR017896">
    <property type="entry name" value="4Fe4S_Fe-S-bd"/>
</dbReference>
<dbReference type="EMBL" id="VTPS01000020">
    <property type="protein sequence ID" value="TZE80947.1"/>
    <property type="molecule type" value="Genomic_DNA"/>
</dbReference>
<name>A0A5D8Q994_9THEO</name>
<dbReference type="GO" id="GO:0046872">
    <property type="term" value="F:metal ion binding"/>
    <property type="evidence" value="ECO:0007669"/>
    <property type="project" value="UniProtKB-KW"/>
</dbReference>
<evidence type="ECO:0000256" key="1">
    <source>
        <dbReference type="ARBA" id="ARBA00022723"/>
    </source>
</evidence>
<evidence type="ECO:0000256" key="2">
    <source>
        <dbReference type="ARBA" id="ARBA00023004"/>
    </source>
</evidence>
<dbReference type="Gene3D" id="3.30.70.20">
    <property type="match status" value="1"/>
</dbReference>
<dbReference type="RefSeq" id="WP_149546036.1">
    <property type="nucleotide sequence ID" value="NZ_VTPS01000020.1"/>
</dbReference>
<organism evidence="5 6">
    <name type="scientific">Calorimonas adulescens</name>
    <dbReference type="NCBI Taxonomy" id="2606906"/>
    <lineage>
        <taxon>Bacteria</taxon>
        <taxon>Bacillati</taxon>
        <taxon>Bacillota</taxon>
        <taxon>Clostridia</taxon>
        <taxon>Thermoanaerobacterales</taxon>
        <taxon>Thermoanaerobacteraceae</taxon>
        <taxon>Calorimonas</taxon>
    </lineage>
</organism>
<comment type="caution">
    <text evidence="5">The sequence shown here is derived from an EMBL/GenBank/DDBJ whole genome shotgun (WGS) entry which is preliminary data.</text>
</comment>
<keyword evidence="1" id="KW-0479">Metal-binding</keyword>
<dbReference type="Pfam" id="PF01656">
    <property type="entry name" value="CbiA"/>
    <property type="match status" value="1"/>
</dbReference>
<dbReference type="PROSITE" id="PS00198">
    <property type="entry name" value="4FE4S_FER_1"/>
    <property type="match status" value="1"/>
</dbReference>
<proteinExistence type="predicted"/>
<dbReference type="Gene3D" id="3.40.50.300">
    <property type="entry name" value="P-loop containing nucleotide triphosphate hydrolases"/>
    <property type="match status" value="1"/>
</dbReference>
<dbReference type="PANTHER" id="PTHR43534:SF1">
    <property type="entry name" value="4FE-4S CLUSTER CONTAINING PARA FAMILY ATPASE PROTEIN"/>
    <property type="match status" value="1"/>
</dbReference>
<dbReference type="InterPro" id="IPR027417">
    <property type="entry name" value="P-loop_NTPase"/>
</dbReference>
<accession>A0A5D8Q994</accession>
<evidence type="ECO:0000259" key="4">
    <source>
        <dbReference type="PROSITE" id="PS51379"/>
    </source>
</evidence>
<dbReference type="GO" id="GO:0051536">
    <property type="term" value="F:iron-sulfur cluster binding"/>
    <property type="evidence" value="ECO:0007669"/>
    <property type="project" value="UniProtKB-KW"/>
</dbReference>
<evidence type="ECO:0000256" key="3">
    <source>
        <dbReference type="ARBA" id="ARBA00023014"/>
    </source>
</evidence>
<dbReference type="CDD" id="cd03110">
    <property type="entry name" value="SIMIBI_bact_arch"/>
    <property type="match status" value="1"/>
</dbReference>
<feature type="domain" description="4Fe-4S ferredoxin-type" evidence="4">
    <location>
        <begin position="59"/>
        <end position="83"/>
    </location>
</feature>
<dbReference type="SUPFAM" id="SSF52540">
    <property type="entry name" value="P-loop containing nucleoside triphosphate hydrolases"/>
    <property type="match status" value="1"/>
</dbReference>
<keyword evidence="3" id="KW-0411">Iron-sulfur</keyword>
<dbReference type="PROSITE" id="PS51379">
    <property type="entry name" value="4FE4S_FER_2"/>
    <property type="match status" value="2"/>
</dbReference>
<keyword evidence="2" id="KW-0408">Iron</keyword>
<dbReference type="Pfam" id="PF00037">
    <property type="entry name" value="Fer4"/>
    <property type="match status" value="2"/>
</dbReference>
<sequence>MKQLAIVSGKGGTGKTTIATAISSILNNKVMADCDVEAANLNILLKGKKIKASNFKGKEIAAIDYSECNYCGICEDVCRFDAIKNIKVNPYKCEGCGLCTLKCPLDAIKMKWVETGEIVVSEIENGQLCEAQLRPGADGSGKLVTEVRKMAISIGEKPEWVIIDGPPGIGCPVIASITGVDAVLVVVEPTLSGFEDMQRVIDVIRDIGCKTFVCINKWNINFRVSQNIMSFCESRGIPVAGKIYYDEQVINALKETKGISEFNDSETYKEIARMWEYIEKHI</sequence>
<evidence type="ECO:0000313" key="5">
    <source>
        <dbReference type="EMBL" id="TZE80947.1"/>
    </source>
</evidence>
<dbReference type="AlphaFoldDB" id="A0A5D8Q994"/>
<reference evidence="5 6" key="1">
    <citation type="submission" date="2019-08" db="EMBL/GenBank/DDBJ databases">
        <title>Calorimonas adulescens gen. nov., sp. nov., an anaerobic thermophilic bacterium from Sakhalin hot spring.</title>
        <authorList>
            <person name="Khomyakova M.A."/>
            <person name="Merkel A.Y."/>
            <person name="Novikov A."/>
            <person name="Bonch-Osmolovskaya E.A."/>
            <person name="Slobodkin A.I."/>
        </authorList>
    </citation>
    <scope>NUCLEOTIDE SEQUENCE [LARGE SCALE GENOMIC DNA]</scope>
    <source>
        <strain evidence="5 6">A05MB</strain>
    </source>
</reference>
<feature type="domain" description="4Fe-4S ferredoxin-type" evidence="4">
    <location>
        <begin position="84"/>
        <end position="113"/>
    </location>
</feature>
<gene>
    <name evidence="5" type="ORF">FWJ32_11160</name>
</gene>
<dbReference type="InterPro" id="IPR002586">
    <property type="entry name" value="CobQ/CobB/MinD/ParA_Nub-bd_dom"/>
</dbReference>
<dbReference type="PANTHER" id="PTHR43534">
    <property type="entry name" value="MIND SUPERFAMILY P-LOOP ATPASE CONTAINING AN INSERTED FERREDOXIN DOMAIN"/>
    <property type="match status" value="1"/>
</dbReference>